<feature type="region of interest" description="Disordered" evidence="1">
    <location>
        <begin position="32"/>
        <end position="65"/>
    </location>
</feature>
<evidence type="ECO:0000313" key="2">
    <source>
        <dbReference type="EMBL" id="MBB3862217.1"/>
    </source>
</evidence>
<sequence length="65" mass="7209">MAKSLKVLRATLMRETQAPCGKHYLKPAEIHAGSAGSRAGNTPPNNPIERKGDTYRSPFSLDWRE</sequence>
<evidence type="ECO:0000256" key="1">
    <source>
        <dbReference type="SAM" id="MobiDB-lite"/>
    </source>
</evidence>
<protein>
    <submittedName>
        <fullName evidence="2">Uncharacterized protein</fullName>
    </submittedName>
</protein>
<comment type="caution">
    <text evidence="2">The sequence shown here is derived from an EMBL/GenBank/DDBJ whole genome shotgun (WGS) entry which is preliminary data.</text>
</comment>
<keyword evidence="3" id="KW-1185">Reference proteome</keyword>
<organism evidence="2 3">
    <name type="scientific">Novosphingobium hassiacum</name>
    <dbReference type="NCBI Taxonomy" id="173676"/>
    <lineage>
        <taxon>Bacteria</taxon>
        <taxon>Pseudomonadati</taxon>
        <taxon>Pseudomonadota</taxon>
        <taxon>Alphaproteobacteria</taxon>
        <taxon>Sphingomonadales</taxon>
        <taxon>Sphingomonadaceae</taxon>
        <taxon>Novosphingobium</taxon>
    </lineage>
</organism>
<gene>
    <name evidence="2" type="ORF">GGQ88_003515</name>
</gene>
<accession>A0A7W6EXB0</accession>
<name>A0A7W6EXB0_9SPHN</name>
<dbReference type="EMBL" id="JACICY010000011">
    <property type="protein sequence ID" value="MBB3862217.1"/>
    <property type="molecule type" value="Genomic_DNA"/>
</dbReference>
<reference evidence="2 3" key="1">
    <citation type="submission" date="2020-08" db="EMBL/GenBank/DDBJ databases">
        <title>Genomic Encyclopedia of Type Strains, Phase IV (KMG-IV): sequencing the most valuable type-strain genomes for metagenomic binning, comparative biology and taxonomic classification.</title>
        <authorList>
            <person name="Goeker M."/>
        </authorList>
    </citation>
    <scope>NUCLEOTIDE SEQUENCE [LARGE SCALE GENOMIC DNA]</scope>
    <source>
        <strain evidence="2 3">DSM 14552</strain>
    </source>
</reference>
<dbReference type="Proteomes" id="UP000562395">
    <property type="component" value="Unassembled WGS sequence"/>
</dbReference>
<dbReference type="AlphaFoldDB" id="A0A7W6EXB0"/>
<proteinExistence type="predicted"/>
<evidence type="ECO:0000313" key="3">
    <source>
        <dbReference type="Proteomes" id="UP000562395"/>
    </source>
</evidence>